<dbReference type="EMBL" id="MU274237">
    <property type="protein sequence ID" value="KAI0026731.1"/>
    <property type="molecule type" value="Genomic_DNA"/>
</dbReference>
<reference evidence="1" key="1">
    <citation type="submission" date="2021-02" db="EMBL/GenBank/DDBJ databases">
        <authorList>
            <consortium name="DOE Joint Genome Institute"/>
            <person name="Ahrendt S."/>
            <person name="Looney B.P."/>
            <person name="Miyauchi S."/>
            <person name="Morin E."/>
            <person name="Drula E."/>
            <person name="Courty P.E."/>
            <person name="Chicoki N."/>
            <person name="Fauchery L."/>
            <person name="Kohler A."/>
            <person name="Kuo A."/>
            <person name="Labutti K."/>
            <person name="Pangilinan J."/>
            <person name="Lipzen A."/>
            <person name="Riley R."/>
            <person name="Andreopoulos W."/>
            <person name="He G."/>
            <person name="Johnson J."/>
            <person name="Barry K.W."/>
            <person name="Grigoriev I.V."/>
            <person name="Nagy L."/>
            <person name="Hibbett D."/>
            <person name="Henrissat B."/>
            <person name="Matheny P.B."/>
            <person name="Labbe J."/>
            <person name="Martin F."/>
        </authorList>
    </citation>
    <scope>NUCLEOTIDE SEQUENCE</scope>
    <source>
        <strain evidence="1">EC-137</strain>
    </source>
</reference>
<sequence>MAHTMHIVPYQSVIQIRILPDSFQTASKRVSKFLPTSMRERPSFEKWLSGRACSGIKPVDGCEASSSEAINVLDLPALVEDCDNSPPTPKGITALYNNTLGIHTETGYRLGMGEFRDQSGQTNAHYEFLLVRPCLTFVDDPAQLLEILRAHGYEGSEVSPKDRSLITTVHIDGCMFVTAYGPIGELRKDNGYDEDEPSDELPTQDALTSMAYGDVPRAHMEHSLGDYVSLAREAYLRYEDGKKGMKISIQDLCHTFAVEPAAERGLNHSLDGIFVRGKARLRKGEVIKNQSFFGMRVRIIARMHAQATAFHEVSVRSSLSEAVAQCRPISANLVYAIRRTPYATGSKEARIFERVLTPKGQAYPDSEEL</sequence>
<protein>
    <submittedName>
        <fullName evidence="1">Uncharacterized protein</fullName>
    </submittedName>
</protein>
<name>A0ACB8Q4M5_9AGAM</name>
<keyword evidence="2" id="KW-1185">Reference proteome</keyword>
<reference evidence="1" key="2">
    <citation type="journal article" date="2022" name="New Phytol.">
        <title>Evolutionary transition to the ectomycorrhizal habit in the genomes of a hyperdiverse lineage of mushroom-forming fungi.</title>
        <authorList>
            <person name="Looney B."/>
            <person name="Miyauchi S."/>
            <person name="Morin E."/>
            <person name="Drula E."/>
            <person name="Courty P.E."/>
            <person name="Kohler A."/>
            <person name="Kuo A."/>
            <person name="LaButti K."/>
            <person name="Pangilinan J."/>
            <person name="Lipzen A."/>
            <person name="Riley R."/>
            <person name="Andreopoulos W."/>
            <person name="He G."/>
            <person name="Johnson J."/>
            <person name="Nolan M."/>
            <person name="Tritt A."/>
            <person name="Barry K.W."/>
            <person name="Grigoriev I.V."/>
            <person name="Nagy L.G."/>
            <person name="Hibbett D."/>
            <person name="Henrissat B."/>
            <person name="Matheny P.B."/>
            <person name="Labbe J."/>
            <person name="Martin F.M."/>
        </authorList>
    </citation>
    <scope>NUCLEOTIDE SEQUENCE</scope>
    <source>
        <strain evidence="1">EC-137</strain>
    </source>
</reference>
<proteinExistence type="predicted"/>
<comment type="caution">
    <text evidence="1">The sequence shown here is derived from an EMBL/GenBank/DDBJ whole genome shotgun (WGS) entry which is preliminary data.</text>
</comment>
<evidence type="ECO:0000313" key="2">
    <source>
        <dbReference type="Proteomes" id="UP000814128"/>
    </source>
</evidence>
<gene>
    <name evidence="1" type="ORF">K488DRAFT_75126</name>
</gene>
<accession>A0ACB8Q4M5</accession>
<feature type="non-terminal residue" evidence="1">
    <location>
        <position position="369"/>
    </location>
</feature>
<evidence type="ECO:0000313" key="1">
    <source>
        <dbReference type="EMBL" id="KAI0026731.1"/>
    </source>
</evidence>
<organism evidence="1 2">
    <name type="scientific">Vararia minispora EC-137</name>
    <dbReference type="NCBI Taxonomy" id="1314806"/>
    <lineage>
        <taxon>Eukaryota</taxon>
        <taxon>Fungi</taxon>
        <taxon>Dikarya</taxon>
        <taxon>Basidiomycota</taxon>
        <taxon>Agaricomycotina</taxon>
        <taxon>Agaricomycetes</taxon>
        <taxon>Russulales</taxon>
        <taxon>Lachnocladiaceae</taxon>
        <taxon>Vararia</taxon>
    </lineage>
</organism>
<dbReference type="Proteomes" id="UP000814128">
    <property type="component" value="Unassembled WGS sequence"/>
</dbReference>